<name>A0A4Y8IDY3_9BACI</name>
<evidence type="ECO:0000256" key="3">
    <source>
        <dbReference type="SAM" id="Coils"/>
    </source>
</evidence>
<accession>A0A4Y8IDY3</accession>
<dbReference type="InterPro" id="IPR050465">
    <property type="entry name" value="UPF0194_transport"/>
</dbReference>
<dbReference type="Gene3D" id="2.40.420.20">
    <property type="match status" value="1"/>
</dbReference>
<evidence type="ECO:0000313" key="5">
    <source>
        <dbReference type="Proteomes" id="UP000297975"/>
    </source>
</evidence>
<evidence type="ECO:0000256" key="2">
    <source>
        <dbReference type="ARBA" id="ARBA00023054"/>
    </source>
</evidence>
<sequence length="409" mass="45981">MRKLIIASTLLFILTNCILIVIADYDQVDRITYVDELDYAKVMDVRENLMQDGILTHAASEPIYFDSDLGSFEGFLVEKGASVEVGDPLYVYSVANYDQTFRKLTSEIDRLNDEINALDMIIMEMESYRIPNNGDSTQVTFSDEENEYEFDIPNEGQIETEFEKEQFILQKESELASKEAELSSLQNQLAELESTGESITVESPVAGVISQLSTSLEDPLLTVSSLELQAYGELPEEQHPLVKEGMKTQVITETEAGTLEGTVSDVSTVPENGSLETNSNYPVNVAFNENADTSLLSPGYHVALDITLKESLDATVLKEHQIFNQNVWKLTDIGTIEFTPIETGIHGEPWVEIIDGLEAGDYVAYDPVERFRNQTTFITSLEPEKLAWYVIQPENITWRKYLSMGLMVR</sequence>
<comment type="subcellular location">
    <subcellularLocation>
        <location evidence="1">Cell envelope</location>
    </subcellularLocation>
</comment>
<feature type="coiled-coil region" evidence="3">
    <location>
        <begin position="168"/>
        <end position="202"/>
    </location>
</feature>
<keyword evidence="5" id="KW-1185">Reference proteome</keyword>
<dbReference type="EMBL" id="SOPW01000018">
    <property type="protein sequence ID" value="TFB14202.1"/>
    <property type="molecule type" value="Genomic_DNA"/>
</dbReference>
<dbReference type="RefSeq" id="WP_134341146.1">
    <property type="nucleotide sequence ID" value="NZ_SOPW01000018.1"/>
</dbReference>
<organism evidence="4 5">
    <name type="scientific">Filobacillus milosensis</name>
    <dbReference type="NCBI Taxonomy" id="94137"/>
    <lineage>
        <taxon>Bacteria</taxon>
        <taxon>Bacillati</taxon>
        <taxon>Bacillota</taxon>
        <taxon>Bacilli</taxon>
        <taxon>Bacillales</taxon>
        <taxon>Bacillaceae</taxon>
        <taxon>Filobacillus</taxon>
    </lineage>
</organism>
<protein>
    <submittedName>
        <fullName evidence="4">HlyD family efflux transporter periplasmic adaptor subunit</fullName>
    </submittedName>
</protein>
<dbReference type="AlphaFoldDB" id="A0A4Y8IDY3"/>
<evidence type="ECO:0000313" key="4">
    <source>
        <dbReference type="EMBL" id="TFB14202.1"/>
    </source>
</evidence>
<proteinExistence type="predicted"/>
<gene>
    <name evidence="4" type="ORF">E3U55_14225</name>
</gene>
<evidence type="ECO:0000256" key="1">
    <source>
        <dbReference type="ARBA" id="ARBA00004196"/>
    </source>
</evidence>
<keyword evidence="2 3" id="KW-0175">Coiled coil</keyword>
<dbReference type="GO" id="GO:0030313">
    <property type="term" value="C:cell envelope"/>
    <property type="evidence" value="ECO:0007669"/>
    <property type="project" value="UniProtKB-SubCell"/>
</dbReference>
<feature type="coiled-coil region" evidence="3">
    <location>
        <begin position="94"/>
        <end position="121"/>
    </location>
</feature>
<dbReference type="PANTHER" id="PTHR32347">
    <property type="entry name" value="EFFLUX SYSTEM COMPONENT YKNX-RELATED"/>
    <property type="match status" value="1"/>
</dbReference>
<reference evidence="4 5" key="1">
    <citation type="submission" date="2019-03" db="EMBL/GenBank/DDBJ databases">
        <authorList>
            <person name="He R.-H."/>
        </authorList>
    </citation>
    <scope>NUCLEOTIDE SEQUENCE [LARGE SCALE GENOMIC DNA]</scope>
    <source>
        <strain evidence="5">SH 714</strain>
    </source>
</reference>
<dbReference type="PANTHER" id="PTHR32347:SF14">
    <property type="entry name" value="EFFLUX SYSTEM COMPONENT YKNX-RELATED"/>
    <property type="match status" value="1"/>
</dbReference>
<dbReference type="Proteomes" id="UP000297975">
    <property type="component" value="Unassembled WGS sequence"/>
</dbReference>
<dbReference type="OrthoDB" id="2446145at2"/>
<comment type="caution">
    <text evidence="4">The sequence shown here is derived from an EMBL/GenBank/DDBJ whole genome shotgun (WGS) entry which is preliminary data.</text>
</comment>